<dbReference type="Gene3D" id="3.60.10.10">
    <property type="entry name" value="Endonuclease/exonuclease/phosphatase"/>
    <property type="match status" value="1"/>
</dbReference>
<dbReference type="InterPro" id="IPR052560">
    <property type="entry name" value="RdDP_mobile_element"/>
</dbReference>
<sequence>MTPSDRSDTHGARPLRSLRGEAAPGSKPQRSPTSATGGPSRPSCCARGRRRNATGSTTTTSTSKKRQSFMVMHWNAEGVMNKKTELEHILHERSINVCCIQETHLQMGKTFKVRGYQCFRQDRADRRKGGVLTLVRNNIQAWETAVHMEGAEYQMIRAKLNDTELQILNFYCPNDRPLSLDTIEVPDSSFLAVGDFNSHSQSWGYSQMDRRGEEVEDWQDEHHLILINSPNDDTPTFYSRRWRTTSTPDLALCTEDVHRDVTREVGEQLGGSDHRPVFLSINRNTMNYPVHPRWNYKKAKWSLFRHRTNTLTKDLHVQGRDISNVVRDLNACILQAAHESIPRGARKEYKPYWTNQLQELQDEMESARQAAESSPSDENHLRLQQTKAEFLKAKIQARRKSWREKTAALNLERDGTKLWRVVGQLNDEENRSQNVTLEENGEMLTGRRAANRLADNYADESNVPVSPVQQREARREQRERPQHHTDVEPMKQPLTLHELQIALRKLKTRKSPGPDGITNEMLKHLGNTAVVKLLEVFNLSWDTGKLAQVWREAIMIPIHKKGKDKKKPASYRPISLTSCTVKTLERMVNQRLLWYLETENILAPEQAGFRQFHSTEDQATYLSQEIEDAFQEHKVLFATWIDLQKAFDKVWTDGLLVKLQRCGIASNMLRWIRSYLHNRRARISVNSRVGKKILLRHGVPQGGVLSPTLFLVFINDLVQILPKGIHAALYADDLVMWCKEEYATTATYRMQLAADRLAAWADEWCVAINKEKSSTTLFTLSSKQKTGTIKLGDTPLRSDDEATYLGVTFDKKQTWKPHIHNAEAKARRKLAIMRKLTGTSWGANEEILKRVYQGAVRPHLEYGSTAWSTAAKTHQQTLDRVQNQALRIITGSMRSTPIKAMEEVAAIQPLSQRRDAKVMVQTEKFKCLPAHPMKKRMDNLTKNRLKRSSFLHESKRLAREHQASVPPSALPISFSDLPQPWNEDYKNLHISTTVPYVTSRDSQNDTARRTLTLAMIAERYPEDAWIHAYTDGSATNAVANGGAGVLVRSPEGHTSTAGIPTGKYCSNYAAEVQAIMQAASMIHDSESECPQVVFLSDALSALEALAGNKLPRLMEKLQELAKTRRVVLQWVPAHCGIPGNETADELAKLGAREEQPDNPVSFAEKKTLVKAAMRPQSTRDAYHLLERWQQVVIMRLRTGHCRLNAHMFRKLKLTPSPTCPCGLEDQTPEHVLMTCPQLKPIRDKVWPASVPLRTKLYGSRQDLEATTSFVSQTKLMV</sequence>
<keyword evidence="5" id="KW-1185">Reference proteome</keyword>
<feature type="compositionally biased region" description="Basic and acidic residues" evidence="1">
    <location>
        <begin position="471"/>
        <end position="489"/>
    </location>
</feature>
<dbReference type="PANTHER" id="PTHR36688">
    <property type="entry name" value="ENDO/EXONUCLEASE/PHOSPHATASE DOMAIN-CONTAINING PROTEIN"/>
    <property type="match status" value="1"/>
</dbReference>
<dbReference type="InterPro" id="IPR012337">
    <property type="entry name" value="RNaseH-like_sf"/>
</dbReference>
<dbReference type="Pfam" id="PF00075">
    <property type="entry name" value="RNase_H"/>
    <property type="match status" value="1"/>
</dbReference>
<evidence type="ECO:0000259" key="2">
    <source>
        <dbReference type="PROSITE" id="PS50878"/>
    </source>
</evidence>
<dbReference type="AlphaFoldDB" id="A0AAN9BYV2"/>
<dbReference type="InterPro" id="IPR043502">
    <property type="entry name" value="DNA/RNA_pol_sf"/>
</dbReference>
<gene>
    <name evidence="4" type="ORF">V1264_000437</name>
</gene>
<protein>
    <submittedName>
        <fullName evidence="4">Uncharacterized protein</fullName>
    </submittedName>
</protein>
<dbReference type="InterPro" id="IPR005135">
    <property type="entry name" value="Endo/exonuclease/phosphatase"/>
</dbReference>
<dbReference type="Proteomes" id="UP001374579">
    <property type="component" value="Unassembled WGS sequence"/>
</dbReference>
<evidence type="ECO:0000313" key="4">
    <source>
        <dbReference type="EMBL" id="KAK7114367.1"/>
    </source>
</evidence>
<dbReference type="PANTHER" id="PTHR36688:SF2">
    <property type="entry name" value="ENDONUCLEASE_EXONUCLEASE_PHOSPHATASE DOMAIN-CONTAINING PROTEIN"/>
    <property type="match status" value="1"/>
</dbReference>
<reference evidence="4 5" key="1">
    <citation type="submission" date="2024-02" db="EMBL/GenBank/DDBJ databases">
        <title>Chromosome-scale genome assembly of the rough periwinkle Littorina saxatilis.</title>
        <authorList>
            <person name="De Jode A."/>
            <person name="Faria R."/>
            <person name="Formenti G."/>
            <person name="Sims Y."/>
            <person name="Smith T.P."/>
            <person name="Tracey A."/>
            <person name="Wood J.M.D."/>
            <person name="Zagrodzka Z.B."/>
            <person name="Johannesson K."/>
            <person name="Butlin R.K."/>
            <person name="Leder E.H."/>
        </authorList>
    </citation>
    <scope>NUCLEOTIDE SEQUENCE [LARGE SCALE GENOMIC DNA]</scope>
    <source>
        <strain evidence="4">Snail1</strain>
        <tissue evidence="4">Muscle</tissue>
    </source>
</reference>
<dbReference type="GO" id="GO:0004523">
    <property type="term" value="F:RNA-DNA hybrid ribonuclease activity"/>
    <property type="evidence" value="ECO:0007669"/>
    <property type="project" value="InterPro"/>
</dbReference>
<dbReference type="CDD" id="cd01650">
    <property type="entry name" value="RT_nLTR_like"/>
    <property type="match status" value="1"/>
</dbReference>
<evidence type="ECO:0000256" key="1">
    <source>
        <dbReference type="SAM" id="MobiDB-lite"/>
    </source>
</evidence>
<feature type="region of interest" description="Disordered" evidence="1">
    <location>
        <begin position="1"/>
        <end position="68"/>
    </location>
</feature>
<dbReference type="GO" id="GO:0003676">
    <property type="term" value="F:nucleic acid binding"/>
    <property type="evidence" value="ECO:0007669"/>
    <property type="project" value="InterPro"/>
</dbReference>
<feature type="compositionally biased region" description="Low complexity" evidence="1">
    <location>
        <begin position="53"/>
        <end position="62"/>
    </location>
</feature>
<feature type="region of interest" description="Disordered" evidence="1">
    <location>
        <begin position="453"/>
        <end position="489"/>
    </location>
</feature>
<proteinExistence type="predicted"/>
<dbReference type="InterPro" id="IPR036397">
    <property type="entry name" value="RNaseH_sf"/>
</dbReference>
<dbReference type="EMBL" id="JBAMIC010000001">
    <property type="protein sequence ID" value="KAK7114367.1"/>
    <property type="molecule type" value="Genomic_DNA"/>
</dbReference>
<feature type="compositionally biased region" description="Basic and acidic residues" evidence="1">
    <location>
        <begin position="1"/>
        <end position="11"/>
    </location>
</feature>
<dbReference type="SUPFAM" id="SSF53098">
    <property type="entry name" value="Ribonuclease H-like"/>
    <property type="match status" value="1"/>
</dbReference>
<dbReference type="InterPro" id="IPR000477">
    <property type="entry name" value="RT_dom"/>
</dbReference>
<accession>A0AAN9BYV2</accession>
<evidence type="ECO:0000259" key="3">
    <source>
        <dbReference type="PROSITE" id="PS50879"/>
    </source>
</evidence>
<organism evidence="4 5">
    <name type="scientific">Littorina saxatilis</name>
    <dbReference type="NCBI Taxonomy" id="31220"/>
    <lineage>
        <taxon>Eukaryota</taxon>
        <taxon>Metazoa</taxon>
        <taxon>Spiralia</taxon>
        <taxon>Lophotrochozoa</taxon>
        <taxon>Mollusca</taxon>
        <taxon>Gastropoda</taxon>
        <taxon>Caenogastropoda</taxon>
        <taxon>Littorinimorpha</taxon>
        <taxon>Littorinoidea</taxon>
        <taxon>Littorinidae</taxon>
        <taxon>Littorina</taxon>
    </lineage>
</organism>
<dbReference type="PROSITE" id="PS50879">
    <property type="entry name" value="RNASE_H_1"/>
    <property type="match status" value="1"/>
</dbReference>
<feature type="domain" description="Reverse transcriptase" evidence="2">
    <location>
        <begin position="539"/>
        <end position="809"/>
    </location>
</feature>
<dbReference type="SUPFAM" id="SSF56672">
    <property type="entry name" value="DNA/RNA polymerases"/>
    <property type="match status" value="1"/>
</dbReference>
<evidence type="ECO:0000313" key="5">
    <source>
        <dbReference type="Proteomes" id="UP001374579"/>
    </source>
</evidence>
<dbReference type="CDD" id="cd09276">
    <property type="entry name" value="Rnase_HI_RT_non_LTR"/>
    <property type="match status" value="1"/>
</dbReference>
<dbReference type="PROSITE" id="PS50878">
    <property type="entry name" value="RT_POL"/>
    <property type="match status" value="1"/>
</dbReference>
<dbReference type="InterPro" id="IPR002156">
    <property type="entry name" value="RNaseH_domain"/>
</dbReference>
<dbReference type="InterPro" id="IPR036691">
    <property type="entry name" value="Endo/exonu/phosph_ase_sf"/>
</dbReference>
<dbReference type="SUPFAM" id="SSF56219">
    <property type="entry name" value="DNase I-like"/>
    <property type="match status" value="1"/>
</dbReference>
<feature type="compositionally biased region" description="Polar residues" evidence="1">
    <location>
        <begin position="28"/>
        <end position="37"/>
    </location>
</feature>
<dbReference type="Pfam" id="PF00078">
    <property type="entry name" value="RVT_1"/>
    <property type="match status" value="1"/>
</dbReference>
<dbReference type="Pfam" id="PF14529">
    <property type="entry name" value="Exo_endo_phos_2"/>
    <property type="match status" value="1"/>
</dbReference>
<dbReference type="Gene3D" id="3.30.420.10">
    <property type="entry name" value="Ribonuclease H-like superfamily/Ribonuclease H"/>
    <property type="match status" value="1"/>
</dbReference>
<dbReference type="GO" id="GO:0006259">
    <property type="term" value="P:DNA metabolic process"/>
    <property type="evidence" value="ECO:0007669"/>
    <property type="project" value="UniProtKB-ARBA"/>
</dbReference>
<feature type="domain" description="RNase H type-1" evidence="3">
    <location>
        <begin position="1022"/>
        <end position="1152"/>
    </location>
</feature>
<comment type="caution">
    <text evidence="4">The sequence shown here is derived from an EMBL/GenBank/DDBJ whole genome shotgun (WGS) entry which is preliminary data.</text>
</comment>
<name>A0AAN9BYV2_9CAEN</name>